<dbReference type="Pfam" id="PF19578">
    <property type="entry name" value="DUF6090"/>
    <property type="match status" value="1"/>
</dbReference>
<protein>
    <submittedName>
        <fullName evidence="2">Uncharacterized protein</fullName>
    </submittedName>
</protein>
<sequence>MINFFRRIRQNLLSEGKIAKYIKYAAGEIVLVVIGILIALGISDWNDTRKERNETDDFISRLSKEIDINISNVEKAITLQAKHISASKSLLDMFHKNKAPIETRSLDSLLIIIYQSTSVEINNGTFSEGLNTGKIGNIPSDRLRSALYSLPSVISDTRRLENINTSDLNGPFTQFLYPNYNYRNMDNQFSEYKGEIGETKFKEFDNMEVLDKMEFENYMDNRYFNNSVQLEQYKKLKTEFLQIKKLMQITH</sequence>
<keyword evidence="1" id="KW-0472">Membrane</keyword>
<feature type="transmembrane region" description="Helical" evidence="1">
    <location>
        <begin position="21"/>
        <end position="42"/>
    </location>
</feature>
<dbReference type="AlphaFoldDB" id="A0A2G1VNU8"/>
<dbReference type="InterPro" id="IPR045749">
    <property type="entry name" value="DUF6090"/>
</dbReference>
<evidence type="ECO:0000256" key="1">
    <source>
        <dbReference type="SAM" id="Phobius"/>
    </source>
</evidence>
<proteinExistence type="predicted"/>
<comment type="caution">
    <text evidence="2">The sequence shown here is derived from an EMBL/GenBank/DDBJ whole genome shotgun (WGS) entry which is preliminary data.</text>
</comment>
<dbReference type="Proteomes" id="UP000229433">
    <property type="component" value="Unassembled WGS sequence"/>
</dbReference>
<keyword evidence="1" id="KW-1133">Transmembrane helix</keyword>
<organism evidence="2 3">
    <name type="scientific">Leeuwenhoekiella nanhaiensis</name>
    <dbReference type="NCBI Taxonomy" id="1655491"/>
    <lineage>
        <taxon>Bacteria</taxon>
        <taxon>Pseudomonadati</taxon>
        <taxon>Bacteroidota</taxon>
        <taxon>Flavobacteriia</taxon>
        <taxon>Flavobacteriales</taxon>
        <taxon>Flavobacteriaceae</taxon>
        <taxon>Leeuwenhoekiella</taxon>
    </lineage>
</organism>
<accession>A0A2G1VNU8</accession>
<keyword evidence="1" id="KW-0812">Transmembrane</keyword>
<reference evidence="2 3" key="1">
    <citation type="submission" date="2017-08" db="EMBL/GenBank/DDBJ databases">
        <title>The whole genome shortgun sequences of strain Leeuwenhoekiella nanhaiensis G18 from the South China Sea.</title>
        <authorList>
            <person name="Liu Q."/>
        </authorList>
    </citation>
    <scope>NUCLEOTIDE SEQUENCE [LARGE SCALE GENOMIC DNA]</scope>
    <source>
        <strain evidence="2 3">G18</strain>
    </source>
</reference>
<evidence type="ECO:0000313" key="3">
    <source>
        <dbReference type="Proteomes" id="UP000229433"/>
    </source>
</evidence>
<dbReference type="OrthoDB" id="821805at2"/>
<gene>
    <name evidence="2" type="ORF">CJ305_15155</name>
</gene>
<dbReference type="RefSeq" id="WP_099647141.1">
    <property type="nucleotide sequence ID" value="NZ_KZ319296.1"/>
</dbReference>
<keyword evidence="3" id="KW-1185">Reference proteome</keyword>
<evidence type="ECO:0000313" key="2">
    <source>
        <dbReference type="EMBL" id="PHQ28448.1"/>
    </source>
</evidence>
<dbReference type="EMBL" id="NQXA01000014">
    <property type="protein sequence ID" value="PHQ28448.1"/>
    <property type="molecule type" value="Genomic_DNA"/>
</dbReference>
<name>A0A2G1VNU8_9FLAO</name>